<proteinExistence type="predicted"/>
<evidence type="ECO:0008006" key="4">
    <source>
        <dbReference type="Google" id="ProtNLM"/>
    </source>
</evidence>
<protein>
    <recommendedName>
        <fullName evidence="4">Apple domain-containing protein</fullName>
    </recommendedName>
</protein>
<dbReference type="Proteomes" id="UP000604046">
    <property type="component" value="Unassembled WGS sequence"/>
</dbReference>
<name>A0A812JWD2_9DINO</name>
<dbReference type="PANTHER" id="PTHR21113">
    <property type="entry name" value="AGAP001705-PA"/>
    <property type="match status" value="1"/>
</dbReference>
<dbReference type="OrthoDB" id="10264900at2759"/>
<evidence type="ECO:0000313" key="3">
    <source>
        <dbReference type="Proteomes" id="UP000604046"/>
    </source>
</evidence>
<dbReference type="PANTHER" id="PTHR21113:SF4">
    <property type="entry name" value="CHITIN-BINDING TYPE-4 DOMAIN-CONTAINING PROTEIN"/>
    <property type="match status" value="1"/>
</dbReference>
<feature type="region of interest" description="Disordered" evidence="1">
    <location>
        <begin position="292"/>
        <end position="314"/>
    </location>
</feature>
<gene>
    <name evidence="2" type="ORF">SNAT2548_LOCUS7837</name>
</gene>
<evidence type="ECO:0000313" key="2">
    <source>
        <dbReference type="EMBL" id="CAE7218273.1"/>
    </source>
</evidence>
<keyword evidence="3" id="KW-1185">Reference proteome</keyword>
<reference evidence="2" key="1">
    <citation type="submission" date="2021-02" db="EMBL/GenBank/DDBJ databases">
        <authorList>
            <person name="Dougan E. K."/>
            <person name="Rhodes N."/>
            <person name="Thang M."/>
            <person name="Chan C."/>
        </authorList>
    </citation>
    <scope>NUCLEOTIDE SEQUENCE</scope>
</reference>
<sequence length="720" mass="76215">MPAPFVNGSLAPGEAVDGATGRACRGSSASDFAFRGATETANVSVCVDMSSMRETGPGDNSAAHYTVVQGLSQLADCQAECLRQPLCQGVEFSTNRCEIWIRPEGIQASAAVSGYSCYRFLDGSMSTTTPYPPGAFEAVDGGKDRACRGASAGDNLPSYYSVAPGIGSITSCKAECMNEPACTGIEYSNGRCEVWTRSDGIQASIALSGFHCWRRSEDTGIRSCTAATTELGATDAICAETCSYLDVGQWPCGGNGPCVCSGGTTTATTVAPTTTMRSTTVAATTTTTTAATSTTTTTTTRATTTTARTNPPTTTTMAATTTLSTPSSTLERSIQALEGSNSDGVFMYDTGSGWLPSDIYTWPDMIQAVRLMATSGVGSLKLWLGDTNHVYGLVNVAAFLAQCMQETIQYNACDENNWSDKAVVQEAGGSTYTSASACGQLHQSYQDYSCSAEEDALAGGKMACDVDPNMEMRAFTQAGWYGAPAKLFCAPKSKVPKAPRWDYSAPWCAPEDGWGHVPPFADDVPLDEYFEYVNGGGSCKDYQGIKTGGWKFTGEGCETWSMAPAPTPMRLCLANRRGARTLRAAAGGAEAACGHELNFFMGKRAADEGRSSIYPQIDFCKNPSLGGCVSHMSRLRINVGRADKANVSSHHKPKYQLNAVQPYTSGGWDYIAELKKWVDNGMQQGDRSFINGASGIVNRGCHNPPNCGTGELHAATETWV</sequence>
<dbReference type="EMBL" id="CAJNDS010000558">
    <property type="protein sequence ID" value="CAE7218273.1"/>
    <property type="molecule type" value="Genomic_DNA"/>
</dbReference>
<organism evidence="2 3">
    <name type="scientific">Symbiodinium natans</name>
    <dbReference type="NCBI Taxonomy" id="878477"/>
    <lineage>
        <taxon>Eukaryota</taxon>
        <taxon>Sar</taxon>
        <taxon>Alveolata</taxon>
        <taxon>Dinophyceae</taxon>
        <taxon>Suessiales</taxon>
        <taxon>Symbiodiniaceae</taxon>
        <taxon>Symbiodinium</taxon>
    </lineage>
</organism>
<comment type="caution">
    <text evidence="2">The sequence shown here is derived from an EMBL/GenBank/DDBJ whole genome shotgun (WGS) entry which is preliminary data.</text>
</comment>
<evidence type="ECO:0000256" key="1">
    <source>
        <dbReference type="SAM" id="MobiDB-lite"/>
    </source>
</evidence>
<dbReference type="AlphaFoldDB" id="A0A812JWD2"/>
<accession>A0A812JWD2</accession>